<sequence length="76" mass="7119">MDVIGSSHVVGSAAGPAAPARAGLRPPPRQAASATAAHPATPAASSEAGGHTARGLGGWGSGLGLTVSPRNSGRAA</sequence>
<evidence type="ECO:0000256" key="1">
    <source>
        <dbReference type="SAM" id="MobiDB-lite"/>
    </source>
</evidence>
<dbReference type="EMBL" id="JALJOV010000728">
    <property type="protein sequence ID" value="KAK9861614.1"/>
    <property type="molecule type" value="Genomic_DNA"/>
</dbReference>
<dbReference type="Proteomes" id="UP001485043">
    <property type="component" value="Unassembled WGS sequence"/>
</dbReference>
<feature type="region of interest" description="Disordered" evidence="1">
    <location>
        <begin position="1"/>
        <end position="76"/>
    </location>
</feature>
<proteinExistence type="predicted"/>
<reference evidence="2 3" key="1">
    <citation type="journal article" date="2024" name="Nat. Commun.">
        <title>Phylogenomics reveals the evolutionary origins of lichenization in chlorophyte algae.</title>
        <authorList>
            <person name="Puginier C."/>
            <person name="Libourel C."/>
            <person name="Otte J."/>
            <person name="Skaloud P."/>
            <person name="Haon M."/>
            <person name="Grisel S."/>
            <person name="Petersen M."/>
            <person name="Berrin J.G."/>
            <person name="Delaux P.M."/>
            <person name="Dal Grande F."/>
            <person name="Keller J."/>
        </authorList>
    </citation>
    <scope>NUCLEOTIDE SEQUENCE [LARGE SCALE GENOMIC DNA]</scope>
    <source>
        <strain evidence="2 3">SAG 2523</strain>
    </source>
</reference>
<dbReference type="AlphaFoldDB" id="A0AAW1SZB3"/>
<organism evidence="2 3">
    <name type="scientific">Apatococcus fuscideae</name>
    <dbReference type="NCBI Taxonomy" id="2026836"/>
    <lineage>
        <taxon>Eukaryota</taxon>
        <taxon>Viridiplantae</taxon>
        <taxon>Chlorophyta</taxon>
        <taxon>core chlorophytes</taxon>
        <taxon>Trebouxiophyceae</taxon>
        <taxon>Chlorellales</taxon>
        <taxon>Chlorellaceae</taxon>
        <taxon>Apatococcus</taxon>
    </lineage>
</organism>
<evidence type="ECO:0000313" key="2">
    <source>
        <dbReference type="EMBL" id="KAK9861614.1"/>
    </source>
</evidence>
<feature type="compositionally biased region" description="Low complexity" evidence="1">
    <location>
        <begin position="11"/>
        <end position="48"/>
    </location>
</feature>
<gene>
    <name evidence="2" type="ORF">WJX84_006083</name>
</gene>
<protein>
    <submittedName>
        <fullName evidence="2">Uncharacterized protein</fullName>
    </submittedName>
</protein>
<comment type="caution">
    <text evidence="2">The sequence shown here is derived from an EMBL/GenBank/DDBJ whole genome shotgun (WGS) entry which is preliminary data.</text>
</comment>
<keyword evidence="3" id="KW-1185">Reference proteome</keyword>
<evidence type="ECO:0000313" key="3">
    <source>
        <dbReference type="Proteomes" id="UP001485043"/>
    </source>
</evidence>
<accession>A0AAW1SZB3</accession>
<name>A0AAW1SZB3_9CHLO</name>